<dbReference type="InterPro" id="IPR047710">
    <property type="entry name" value="Transpos_IS5-like"/>
</dbReference>
<gene>
    <name evidence="3" type="ORF">K4G66_04435</name>
</gene>
<dbReference type="Pfam" id="PF01609">
    <property type="entry name" value="DDE_Tnp_1"/>
    <property type="match status" value="1"/>
</dbReference>
<dbReference type="InterPro" id="IPR008490">
    <property type="entry name" value="Transposase_InsH_N"/>
</dbReference>
<evidence type="ECO:0000259" key="2">
    <source>
        <dbReference type="Pfam" id="PF05598"/>
    </source>
</evidence>
<dbReference type="EMBL" id="CP120682">
    <property type="protein sequence ID" value="WKN37955.1"/>
    <property type="molecule type" value="Genomic_DNA"/>
</dbReference>
<dbReference type="AlphaFoldDB" id="A0AA49GN72"/>
<reference evidence="3" key="1">
    <citation type="journal article" date="2023" name="Comput. Struct. Biotechnol. J.">
        <title>Discovery of a novel marine Bacteroidetes with a rich repertoire of carbohydrate-active enzymes.</title>
        <authorList>
            <person name="Chen B."/>
            <person name="Liu G."/>
            <person name="Chen Q."/>
            <person name="Wang H."/>
            <person name="Liu L."/>
            <person name="Tang K."/>
        </authorList>
    </citation>
    <scope>NUCLEOTIDE SEQUENCE</scope>
    <source>
        <strain evidence="3">TK19036</strain>
    </source>
</reference>
<dbReference type="GO" id="GO:0004803">
    <property type="term" value="F:transposase activity"/>
    <property type="evidence" value="ECO:0007669"/>
    <property type="project" value="InterPro"/>
</dbReference>
<evidence type="ECO:0000259" key="1">
    <source>
        <dbReference type="Pfam" id="PF01609"/>
    </source>
</evidence>
<evidence type="ECO:0000313" key="3">
    <source>
        <dbReference type="EMBL" id="WKN37955.1"/>
    </source>
</evidence>
<name>A0AA49GN72_9BACT</name>
<dbReference type="Pfam" id="PF05598">
    <property type="entry name" value="DUF772"/>
    <property type="match status" value="1"/>
</dbReference>
<dbReference type="InterPro" id="IPR002559">
    <property type="entry name" value="Transposase_11"/>
</dbReference>
<dbReference type="NCBIfam" id="NF033578">
    <property type="entry name" value="transpos_IS5_1"/>
    <property type="match status" value="1"/>
</dbReference>
<dbReference type="PANTHER" id="PTHR33803:SF3">
    <property type="entry name" value="BLL1974 PROTEIN"/>
    <property type="match status" value="1"/>
</dbReference>
<organism evidence="3">
    <name type="scientific">Roseihalotalea indica</name>
    <dbReference type="NCBI Taxonomy" id="2867963"/>
    <lineage>
        <taxon>Bacteria</taxon>
        <taxon>Pseudomonadati</taxon>
        <taxon>Bacteroidota</taxon>
        <taxon>Cytophagia</taxon>
        <taxon>Cytophagales</taxon>
        <taxon>Catalimonadaceae</taxon>
        <taxon>Roseihalotalea</taxon>
    </lineage>
</organism>
<dbReference type="GO" id="GO:0006313">
    <property type="term" value="P:DNA transposition"/>
    <property type="evidence" value="ECO:0007669"/>
    <property type="project" value="InterPro"/>
</dbReference>
<feature type="domain" description="Transposase InsH N-terminal" evidence="2">
    <location>
        <begin position="18"/>
        <end position="114"/>
    </location>
</feature>
<dbReference type="PANTHER" id="PTHR33803">
    <property type="entry name" value="IS1478 TRANSPOSASE"/>
    <property type="match status" value="1"/>
</dbReference>
<feature type="domain" description="Transposase IS4-like" evidence="1">
    <location>
        <begin position="269"/>
        <end position="409"/>
    </location>
</feature>
<protein>
    <submittedName>
        <fullName evidence="3">IS5 family transposase</fullName>
    </submittedName>
</protein>
<proteinExistence type="predicted"/>
<dbReference type="GO" id="GO:0003677">
    <property type="term" value="F:DNA binding"/>
    <property type="evidence" value="ECO:0007669"/>
    <property type="project" value="InterPro"/>
</dbReference>
<reference evidence="3" key="2">
    <citation type="journal article" date="2024" name="Antonie Van Leeuwenhoek">
        <title>Roseihalotalea indica gen. nov., sp. nov., a halophilic Bacteroidetes from mesopelagic Southwest Indian Ocean with higher carbohydrate metabolic potential.</title>
        <authorList>
            <person name="Chen B."/>
            <person name="Zhang M."/>
            <person name="Lin D."/>
            <person name="Ye J."/>
            <person name="Tang K."/>
        </authorList>
    </citation>
    <scope>NUCLEOTIDE SEQUENCE</scope>
    <source>
        <strain evidence="3">TK19036</strain>
    </source>
</reference>
<sequence>MLGFSPDQNQTDMFIPLLKDFINMQHELVLLADKIDWHELEESLQDKYSDRGTRAKPLRLTIGLLLLKRLYNLGDETVCAAWIRDPYMQYFCGEAHFQHHLPCDPSDLVHFRKRMGEEGLTKIFTYSVKMHGKAAQSKSVLSDTTVQENNIAYPTDAKLAKKVLDKCNGIAKKEHISQRQSYVRVSKQLLRDCYNAIHPNRAKKAHKARRKLRTIANRQVRELARKLTPEASKRYQAKLHLFEQVLRQQRHDKNKIYSVHKPFTACIAKGKPHKKYEYGNKIGLMMHPKKLLILAVESFPGNPHDSKTIAPLLSQMEERLGYQPGEVVYDRGGRGRAKINQTYISTPGKPLKNDTPYQKTKKRKKFRRRAAIEPVIGHLKSRFRMQDNFLHGADSPKLNALLAATAWNMKKLMEKLKEEALNRLSPFRLLYQFFLSFRYC</sequence>
<accession>A0AA49GN72</accession>